<sequence length="251" mass="26405">MNGSVAILVLLCVLLTSILSGVVGMAGGMILMAVLVTVLPVASAMILHGTIQSISNGSRFWFLRGNMVWNILPPYLLGTAIVVAGFVFITVIPDPGLVLVLVGTFPWIARLVPRLGGLDIAKPSNAFACGVAVTLAQLLAGASGPLLDVFYLKSSLNRYQVVATKAFTQTLGHFIKLLYYGGIASIAVDVIDPLLTPGLLVGSISLAVIGTWLGTRVLDRVAENTFRDVTSKIILALSAACIARGAWELFV</sequence>
<feature type="transmembrane region" description="Helical" evidence="5">
    <location>
        <begin position="68"/>
        <end position="89"/>
    </location>
</feature>
<protein>
    <submittedName>
        <fullName evidence="6">Uncharacterized protein</fullName>
    </submittedName>
</protein>
<evidence type="ECO:0000256" key="1">
    <source>
        <dbReference type="ARBA" id="ARBA00004141"/>
    </source>
</evidence>
<proteinExistence type="predicted"/>
<feature type="transmembrane region" description="Helical" evidence="5">
    <location>
        <begin position="30"/>
        <end position="47"/>
    </location>
</feature>
<reference evidence="6" key="1">
    <citation type="submission" date="2018-05" db="EMBL/GenBank/DDBJ databases">
        <authorList>
            <person name="Lanie J.A."/>
            <person name="Ng W.-L."/>
            <person name="Kazmierczak K.M."/>
            <person name="Andrzejewski T.M."/>
            <person name="Davidsen T.M."/>
            <person name="Wayne K.J."/>
            <person name="Tettelin H."/>
            <person name="Glass J.I."/>
            <person name="Rusch D."/>
            <person name="Podicherti R."/>
            <person name="Tsui H.-C.T."/>
            <person name="Winkler M.E."/>
        </authorList>
    </citation>
    <scope>NUCLEOTIDE SEQUENCE</scope>
</reference>
<feature type="transmembrane region" description="Helical" evidence="5">
    <location>
        <begin position="194"/>
        <end position="213"/>
    </location>
</feature>
<keyword evidence="4 5" id="KW-0472">Membrane</keyword>
<comment type="subcellular location">
    <subcellularLocation>
        <location evidence="1">Membrane</location>
        <topology evidence="1">Multi-pass membrane protein</topology>
    </subcellularLocation>
</comment>
<dbReference type="GO" id="GO:0016020">
    <property type="term" value="C:membrane"/>
    <property type="evidence" value="ECO:0007669"/>
    <property type="project" value="UniProtKB-SubCell"/>
</dbReference>
<dbReference type="Pfam" id="PF01925">
    <property type="entry name" value="TauE"/>
    <property type="match status" value="1"/>
</dbReference>
<accession>A0A381PQH2</accession>
<keyword evidence="2 5" id="KW-0812">Transmembrane</keyword>
<gene>
    <name evidence="6" type="ORF">METZ01_LOCUS22150</name>
</gene>
<evidence type="ECO:0000256" key="3">
    <source>
        <dbReference type="ARBA" id="ARBA00022989"/>
    </source>
</evidence>
<dbReference type="AlphaFoldDB" id="A0A381PQH2"/>
<name>A0A381PQH2_9ZZZZ</name>
<evidence type="ECO:0000313" key="6">
    <source>
        <dbReference type="EMBL" id="SUZ69296.1"/>
    </source>
</evidence>
<feature type="transmembrane region" description="Helical" evidence="5">
    <location>
        <begin position="125"/>
        <end position="147"/>
    </location>
</feature>
<evidence type="ECO:0000256" key="4">
    <source>
        <dbReference type="ARBA" id="ARBA00023136"/>
    </source>
</evidence>
<dbReference type="EMBL" id="UINC01001058">
    <property type="protein sequence ID" value="SUZ69296.1"/>
    <property type="molecule type" value="Genomic_DNA"/>
</dbReference>
<organism evidence="6">
    <name type="scientific">marine metagenome</name>
    <dbReference type="NCBI Taxonomy" id="408172"/>
    <lineage>
        <taxon>unclassified sequences</taxon>
        <taxon>metagenomes</taxon>
        <taxon>ecological metagenomes</taxon>
    </lineage>
</organism>
<evidence type="ECO:0000256" key="5">
    <source>
        <dbReference type="SAM" id="Phobius"/>
    </source>
</evidence>
<evidence type="ECO:0000256" key="2">
    <source>
        <dbReference type="ARBA" id="ARBA00022692"/>
    </source>
</evidence>
<feature type="transmembrane region" description="Helical" evidence="5">
    <location>
        <begin position="95"/>
        <end position="113"/>
    </location>
</feature>
<dbReference type="InterPro" id="IPR002781">
    <property type="entry name" value="TM_pro_TauE-like"/>
</dbReference>
<keyword evidence="3 5" id="KW-1133">Transmembrane helix</keyword>